<dbReference type="EMBL" id="LJIX01000003">
    <property type="protein sequence ID" value="KQL27534.1"/>
    <property type="molecule type" value="Genomic_DNA"/>
</dbReference>
<comment type="caution">
    <text evidence="2">The sequence shown here is derived from an EMBL/GenBank/DDBJ whole genome shotgun (WGS) entry which is preliminary data.</text>
</comment>
<organism evidence="2 3">
    <name type="scientific">Cytobacillus solani</name>
    <dbReference type="NCBI Taxonomy" id="1637975"/>
    <lineage>
        <taxon>Bacteria</taxon>
        <taxon>Bacillati</taxon>
        <taxon>Bacillota</taxon>
        <taxon>Bacilli</taxon>
        <taxon>Bacillales</taxon>
        <taxon>Bacillaceae</taxon>
        <taxon>Cytobacillus</taxon>
    </lineage>
</organism>
<dbReference type="AlphaFoldDB" id="A0A0Q3RBD5"/>
<proteinExistence type="predicted"/>
<protein>
    <submittedName>
        <fullName evidence="2">Uncharacterized protein</fullName>
    </submittedName>
</protein>
<keyword evidence="3" id="KW-1185">Reference proteome</keyword>
<keyword evidence="1" id="KW-0812">Transmembrane</keyword>
<keyword evidence="1" id="KW-1133">Transmembrane helix</keyword>
<keyword evidence="1" id="KW-0472">Membrane</keyword>
<accession>A0A0Q3RBD5</accession>
<gene>
    <name evidence="2" type="ORF">AN957_00935</name>
</gene>
<dbReference type="PATRIC" id="fig|1637975.4.peg.5536"/>
<evidence type="ECO:0000256" key="1">
    <source>
        <dbReference type="SAM" id="Phobius"/>
    </source>
</evidence>
<dbReference type="Proteomes" id="UP000050996">
    <property type="component" value="Unassembled WGS sequence"/>
</dbReference>
<feature type="transmembrane region" description="Helical" evidence="1">
    <location>
        <begin position="30"/>
        <end position="53"/>
    </location>
</feature>
<reference evidence="2 3" key="1">
    <citation type="submission" date="2015-09" db="EMBL/GenBank/DDBJ databases">
        <title>Genome sequencing project for genomic taxonomy and phylogenomics of Bacillus-like bacteria.</title>
        <authorList>
            <person name="Liu B."/>
            <person name="Wang J."/>
            <person name="Zhu Y."/>
            <person name="Liu G."/>
            <person name="Chen Q."/>
            <person name="Chen Z."/>
            <person name="Lan J."/>
            <person name="Che J."/>
            <person name="Ge C."/>
            <person name="Shi H."/>
            <person name="Pan Z."/>
            <person name="Liu X."/>
        </authorList>
    </citation>
    <scope>NUCLEOTIDE SEQUENCE [LARGE SCALE GENOMIC DNA]</scope>
    <source>
        <strain evidence="2 3">FJAT-18043</strain>
    </source>
</reference>
<evidence type="ECO:0000313" key="2">
    <source>
        <dbReference type="EMBL" id="KQL27534.1"/>
    </source>
</evidence>
<evidence type="ECO:0000313" key="3">
    <source>
        <dbReference type="Proteomes" id="UP000050996"/>
    </source>
</evidence>
<name>A0A0Q3RBD5_9BACI</name>
<sequence length="61" mass="6855">MINKMYATMDNACKKASGLTLFGVLSPYKWTILLGSLGITGSITQALAFLVYYKYYKNQYS</sequence>